<feature type="transmembrane region" description="Helical" evidence="8">
    <location>
        <begin position="77"/>
        <end position="98"/>
    </location>
</feature>
<dbReference type="GO" id="GO:0022857">
    <property type="term" value="F:transmembrane transporter activity"/>
    <property type="evidence" value="ECO:0007669"/>
    <property type="project" value="InterPro"/>
</dbReference>
<evidence type="ECO:0000256" key="5">
    <source>
        <dbReference type="ARBA" id="ARBA00022989"/>
    </source>
</evidence>
<reference evidence="11" key="1">
    <citation type="submission" date="2017-11" db="EMBL/GenBank/DDBJ databases">
        <title>Otitis media/interna in a cat caused by the recently described species Corynebacterium provencense.</title>
        <authorList>
            <person name="Kittl S."/>
            <person name="Brodard I."/>
            <person name="Rychener L."/>
            <person name="Jores J."/>
            <person name="Roosje P."/>
            <person name="Gobeli Brawand S."/>
        </authorList>
    </citation>
    <scope>NUCLEOTIDE SEQUENCE [LARGE SCALE GENOMIC DNA]</scope>
    <source>
        <strain evidence="11">17KM38</strain>
    </source>
</reference>
<dbReference type="NCBIfam" id="TIGR00897">
    <property type="entry name" value="2A0118"/>
    <property type="match status" value="1"/>
</dbReference>
<evidence type="ECO:0000313" key="10">
    <source>
        <dbReference type="EMBL" id="AWT25968.1"/>
    </source>
</evidence>
<dbReference type="Proteomes" id="UP000247696">
    <property type="component" value="Chromosome"/>
</dbReference>
<feature type="transmembrane region" description="Helical" evidence="8">
    <location>
        <begin position="172"/>
        <end position="196"/>
    </location>
</feature>
<sequence length="467" mass="49420">MSSHAAPPPPASGDTTAASSPGDTTSTPGPLLDRLGIPRALIWGFIGLALFMIGDGVETNILEPFLHDEHGFSTSRVGTLVTVYGVAVAVAAFSAAALSDLWGPRRVMVIGAAVWIVFELGFLLVALTTSNAVLIYVTYGLRGFGYPLFAYSFLVWISAVSRPEDRATGVGWFYVAFSAGLPTLGALVATISLSVFDLDFYQTLWVSLVLVVLGSACAFLGVKERRGRRPLVDNPHEVTATLSRGFRLLVTDRRARYVTYIRTINSVPTYAMAVYFPSYFTDDLGWRLGWFLILTTVIYAVNLPFNPLFGRIGDRVGWARTMFWCGAVLCAVALALVYFTPLAGTALGLPDAVTYGITLAFGAVFGIGLAGYVPLSAIAVSLDPEHPGAAMATYNLGVGAAVAVGPLLVAVFLPLVGATGLTLVMIGLYFVSAWLSTQLKGTQPGFDGVPAEPSPAGTPALAKENSL</sequence>
<comment type="subcellular location">
    <subcellularLocation>
        <location evidence="1">Cell membrane</location>
        <topology evidence="1">Multi-pass membrane protein</topology>
    </subcellularLocation>
</comment>
<dbReference type="AlphaFoldDB" id="A0A2Z3YNL3"/>
<feature type="transmembrane region" description="Helical" evidence="8">
    <location>
        <begin position="40"/>
        <end position="57"/>
    </location>
</feature>
<dbReference type="Gene3D" id="1.20.1250.20">
    <property type="entry name" value="MFS general substrate transporter like domains"/>
    <property type="match status" value="2"/>
</dbReference>
<keyword evidence="2" id="KW-0813">Transport</keyword>
<dbReference type="KEGG" id="cpre:Csp1_11680"/>
<evidence type="ECO:0000313" key="11">
    <source>
        <dbReference type="Proteomes" id="UP000247696"/>
    </source>
</evidence>
<feature type="transmembrane region" description="Helical" evidence="8">
    <location>
        <begin position="257"/>
        <end position="276"/>
    </location>
</feature>
<feature type="compositionally biased region" description="Polar residues" evidence="7">
    <location>
        <begin position="13"/>
        <end position="28"/>
    </location>
</feature>
<dbReference type="OrthoDB" id="3522477at2"/>
<feature type="domain" description="Major facilitator superfamily (MFS) profile" evidence="9">
    <location>
        <begin position="40"/>
        <end position="444"/>
    </location>
</feature>
<evidence type="ECO:0000259" key="9">
    <source>
        <dbReference type="PROSITE" id="PS50850"/>
    </source>
</evidence>
<dbReference type="InterPro" id="IPR050171">
    <property type="entry name" value="MFS_Transporters"/>
</dbReference>
<feature type="transmembrane region" description="Helical" evidence="8">
    <location>
        <begin position="321"/>
        <end position="340"/>
    </location>
</feature>
<feature type="region of interest" description="Disordered" evidence="7">
    <location>
        <begin position="446"/>
        <end position="467"/>
    </location>
</feature>
<keyword evidence="5 8" id="KW-1133">Transmembrane helix</keyword>
<dbReference type="PROSITE" id="PS50850">
    <property type="entry name" value="MFS"/>
    <property type="match status" value="1"/>
</dbReference>
<evidence type="ECO:0000256" key="7">
    <source>
        <dbReference type="SAM" id="MobiDB-lite"/>
    </source>
</evidence>
<dbReference type="GO" id="GO:0005886">
    <property type="term" value="C:plasma membrane"/>
    <property type="evidence" value="ECO:0007669"/>
    <property type="project" value="UniProtKB-SubCell"/>
</dbReference>
<organism evidence="10 11">
    <name type="scientific">Corynebacterium provencense</name>
    <dbReference type="NCBI Taxonomy" id="1737425"/>
    <lineage>
        <taxon>Bacteria</taxon>
        <taxon>Bacillati</taxon>
        <taxon>Actinomycetota</taxon>
        <taxon>Actinomycetes</taxon>
        <taxon>Mycobacteriales</taxon>
        <taxon>Corynebacteriaceae</taxon>
        <taxon>Corynebacterium</taxon>
    </lineage>
</organism>
<dbReference type="InterPro" id="IPR036259">
    <property type="entry name" value="MFS_trans_sf"/>
</dbReference>
<accession>A0A2Z3YNL3</accession>
<evidence type="ECO:0000256" key="1">
    <source>
        <dbReference type="ARBA" id="ARBA00004651"/>
    </source>
</evidence>
<gene>
    <name evidence="10" type="primary">csbX</name>
    <name evidence="10" type="ORF">Csp1_11680</name>
</gene>
<dbReference type="InterPro" id="IPR004748">
    <property type="entry name" value="Polyol_permease-like"/>
</dbReference>
<evidence type="ECO:0000256" key="4">
    <source>
        <dbReference type="ARBA" id="ARBA00022692"/>
    </source>
</evidence>
<feature type="transmembrane region" description="Helical" evidence="8">
    <location>
        <begin position="202"/>
        <end position="222"/>
    </location>
</feature>
<keyword evidence="6 8" id="KW-0472">Membrane</keyword>
<dbReference type="InterPro" id="IPR020846">
    <property type="entry name" value="MFS_dom"/>
</dbReference>
<feature type="transmembrane region" description="Helical" evidence="8">
    <location>
        <begin position="418"/>
        <end position="435"/>
    </location>
</feature>
<dbReference type="EMBL" id="CP024988">
    <property type="protein sequence ID" value="AWT25968.1"/>
    <property type="molecule type" value="Genomic_DNA"/>
</dbReference>
<keyword evidence="4 8" id="KW-0812">Transmembrane</keyword>
<proteinExistence type="predicted"/>
<feature type="transmembrane region" description="Helical" evidence="8">
    <location>
        <begin position="392"/>
        <end position="412"/>
    </location>
</feature>
<dbReference type="SUPFAM" id="SSF103473">
    <property type="entry name" value="MFS general substrate transporter"/>
    <property type="match status" value="1"/>
</dbReference>
<name>A0A2Z3YNL3_9CORY</name>
<evidence type="ECO:0000256" key="6">
    <source>
        <dbReference type="ARBA" id="ARBA00023136"/>
    </source>
</evidence>
<feature type="region of interest" description="Disordered" evidence="7">
    <location>
        <begin position="1"/>
        <end position="31"/>
    </location>
</feature>
<feature type="compositionally biased region" description="Pro residues" evidence="7">
    <location>
        <begin position="1"/>
        <end position="11"/>
    </location>
</feature>
<evidence type="ECO:0000256" key="8">
    <source>
        <dbReference type="SAM" id="Phobius"/>
    </source>
</evidence>
<keyword evidence="3" id="KW-1003">Cell membrane</keyword>
<feature type="transmembrane region" description="Helical" evidence="8">
    <location>
        <begin position="352"/>
        <end position="380"/>
    </location>
</feature>
<protein>
    <submittedName>
        <fullName evidence="10">Alpha-ketoglutarate permease</fullName>
    </submittedName>
</protein>
<evidence type="ECO:0000256" key="3">
    <source>
        <dbReference type="ARBA" id="ARBA00022475"/>
    </source>
</evidence>
<dbReference type="PANTHER" id="PTHR23517">
    <property type="entry name" value="RESISTANCE PROTEIN MDTM, PUTATIVE-RELATED-RELATED"/>
    <property type="match status" value="1"/>
</dbReference>
<dbReference type="InterPro" id="IPR011701">
    <property type="entry name" value="MFS"/>
</dbReference>
<dbReference type="Pfam" id="PF07690">
    <property type="entry name" value="MFS_1"/>
    <property type="match status" value="1"/>
</dbReference>
<dbReference type="STRING" id="1737425.GCA_900049755_00116"/>
<evidence type="ECO:0000256" key="2">
    <source>
        <dbReference type="ARBA" id="ARBA00022448"/>
    </source>
</evidence>
<keyword evidence="11" id="KW-1185">Reference proteome</keyword>
<dbReference type="RefSeq" id="WP_110481298.1">
    <property type="nucleotide sequence ID" value="NZ_CP024988.1"/>
</dbReference>
<feature type="transmembrane region" description="Helical" evidence="8">
    <location>
        <begin position="288"/>
        <end position="309"/>
    </location>
</feature>
<feature type="transmembrane region" description="Helical" evidence="8">
    <location>
        <begin position="143"/>
        <end position="160"/>
    </location>
</feature>
<feature type="transmembrane region" description="Helical" evidence="8">
    <location>
        <begin position="110"/>
        <end position="137"/>
    </location>
</feature>